<dbReference type="Proteomes" id="UP001501600">
    <property type="component" value="Unassembled WGS sequence"/>
</dbReference>
<feature type="transmembrane region" description="Helical" evidence="1">
    <location>
        <begin position="297"/>
        <end position="317"/>
    </location>
</feature>
<feature type="transmembrane region" description="Helical" evidence="1">
    <location>
        <begin position="112"/>
        <end position="131"/>
    </location>
</feature>
<sequence length="358" mass="37909">MKEILKIAGAFIGFVMGAGFASGQELIQFYVSFGTWGLIGTLLSSVVFIVMGMTLASYGSHLKADSHKQVVQEICGKWLGKPIDLLMTFSMFAAAVVMIAGSGALLQQQFELPATFGSLMVTALVIFVTWLKPERVIGLISAITPLLIVVTVLIGGYAIVTKGTDYATLAPLAEQLPRASQHWLLAALLYVSYNIFACVAILAISGGAIHSPKTAALGGLLGGLTLGGLMLLMSMALLSHVEVIAEASMPMLALAQSFSPNLALGLSIVMFLMIFNTAVGALYSFSSRMFTADTQGFRIATLVFGLLAYMASLYGFIELVGLVYPSFGYIGFVLMIAIAWAGLKQRKVALTCAAATIK</sequence>
<evidence type="ECO:0000256" key="1">
    <source>
        <dbReference type="SAM" id="Phobius"/>
    </source>
</evidence>
<keyword evidence="1" id="KW-0812">Transmembrane</keyword>
<dbReference type="InterPro" id="IPR038728">
    <property type="entry name" value="YkvI-like"/>
</dbReference>
<feature type="transmembrane region" description="Helical" evidence="1">
    <location>
        <begin position="261"/>
        <end position="285"/>
    </location>
</feature>
<gene>
    <name evidence="2" type="ORF">GCM10025772_10030</name>
</gene>
<comment type="caution">
    <text evidence="2">The sequence shown here is derived from an EMBL/GenBank/DDBJ whole genome shotgun (WGS) entry which is preliminary data.</text>
</comment>
<dbReference type="EMBL" id="BAABLF010000006">
    <property type="protein sequence ID" value="GAA5188910.1"/>
    <property type="molecule type" value="Genomic_DNA"/>
</dbReference>
<protein>
    <submittedName>
        <fullName evidence="2">Membrane protein</fullName>
    </submittedName>
</protein>
<name>A0ABP9S057_9GAMM</name>
<feature type="transmembrane region" description="Helical" evidence="1">
    <location>
        <begin position="33"/>
        <end position="58"/>
    </location>
</feature>
<feature type="transmembrane region" description="Helical" evidence="1">
    <location>
        <begin position="85"/>
        <end position="106"/>
    </location>
</feature>
<organism evidence="2 3">
    <name type="scientific">Ferrimonas gelatinilytica</name>
    <dbReference type="NCBI Taxonomy" id="1255257"/>
    <lineage>
        <taxon>Bacteria</taxon>
        <taxon>Pseudomonadati</taxon>
        <taxon>Pseudomonadota</taxon>
        <taxon>Gammaproteobacteria</taxon>
        <taxon>Alteromonadales</taxon>
        <taxon>Ferrimonadaceae</taxon>
        <taxon>Ferrimonas</taxon>
    </lineage>
</organism>
<reference evidence="3" key="1">
    <citation type="journal article" date="2019" name="Int. J. Syst. Evol. Microbiol.">
        <title>The Global Catalogue of Microorganisms (GCM) 10K type strain sequencing project: providing services to taxonomists for standard genome sequencing and annotation.</title>
        <authorList>
            <consortium name="The Broad Institute Genomics Platform"/>
            <consortium name="The Broad Institute Genome Sequencing Center for Infectious Disease"/>
            <person name="Wu L."/>
            <person name="Ma J."/>
        </authorList>
    </citation>
    <scope>NUCLEOTIDE SEQUENCE [LARGE SCALE GENOMIC DNA]</scope>
    <source>
        <strain evidence="3">JCM 18720</strain>
    </source>
</reference>
<feature type="transmembrane region" description="Helical" evidence="1">
    <location>
        <begin position="138"/>
        <end position="160"/>
    </location>
</feature>
<feature type="transmembrane region" description="Helical" evidence="1">
    <location>
        <begin position="216"/>
        <end position="241"/>
    </location>
</feature>
<proteinExistence type="predicted"/>
<feature type="transmembrane region" description="Helical" evidence="1">
    <location>
        <begin position="323"/>
        <end position="343"/>
    </location>
</feature>
<dbReference type="PANTHER" id="PTHR37814">
    <property type="entry name" value="CONSERVED MEMBRANE PROTEIN"/>
    <property type="match status" value="1"/>
</dbReference>
<evidence type="ECO:0000313" key="2">
    <source>
        <dbReference type="EMBL" id="GAA5188910.1"/>
    </source>
</evidence>
<accession>A0ABP9S057</accession>
<keyword evidence="1" id="KW-1133">Transmembrane helix</keyword>
<dbReference type="PANTHER" id="PTHR37814:SF1">
    <property type="entry name" value="MEMBRANE PROTEIN"/>
    <property type="match status" value="1"/>
</dbReference>
<keyword evidence="1" id="KW-0472">Membrane</keyword>
<evidence type="ECO:0000313" key="3">
    <source>
        <dbReference type="Proteomes" id="UP001501600"/>
    </source>
</evidence>
<feature type="transmembrane region" description="Helical" evidence="1">
    <location>
        <begin position="180"/>
        <end position="204"/>
    </location>
</feature>
<dbReference type="RefSeq" id="WP_345315953.1">
    <property type="nucleotide sequence ID" value="NZ_BAABLF010000006.1"/>
</dbReference>
<keyword evidence="3" id="KW-1185">Reference proteome</keyword>